<feature type="region of interest" description="Disordered" evidence="1">
    <location>
        <begin position="162"/>
        <end position="210"/>
    </location>
</feature>
<proteinExistence type="predicted"/>
<feature type="transmembrane region" description="Helical" evidence="2">
    <location>
        <begin position="38"/>
        <end position="57"/>
    </location>
</feature>
<evidence type="ECO:0000256" key="2">
    <source>
        <dbReference type="SAM" id="Phobius"/>
    </source>
</evidence>
<reference evidence="3 4" key="1">
    <citation type="journal article" date="2017" name="Int. J. Syst. Evol. Microbiol.">
        <title>Pseudokineococcus basanitobsidens sp. nov., isolated from volcanic rock.</title>
        <authorList>
            <person name="Lee D.W."/>
            <person name="Park M.Y."/>
            <person name="Kim J.J."/>
            <person name="Kim B.S."/>
        </authorList>
    </citation>
    <scope>NUCLEOTIDE SEQUENCE [LARGE SCALE GENOMIC DNA]</scope>
    <source>
        <strain evidence="3 4">DSM 103726</strain>
    </source>
</reference>
<feature type="transmembrane region" description="Helical" evidence="2">
    <location>
        <begin position="63"/>
        <end position="91"/>
    </location>
</feature>
<organism evidence="3 4">
    <name type="scientific">Pseudokineococcus basanitobsidens</name>
    <dbReference type="NCBI Taxonomy" id="1926649"/>
    <lineage>
        <taxon>Bacteria</taxon>
        <taxon>Bacillati</taxon>
        <taxon>Actinomycetota</taxon>
        <taxon>Actinomycetes</taxon>
        <taxon>Kineosporiales</taxon>
        <taxon>Kineosporiaceae</taxon>
        <taxon>Pseudokineococcus</taxon>
    </lineage>
</organism>
<feature type="transmembrane region" description="Helical" evidence="2">
    <location>
        <begin position="129"/>
        <end position="151"/>
    </location>
</feature>
<sequence length="210" mass="21518">MPAAADAVVRRKGARRAGPPRDAGAVQPAMTSVGARRGAIGGGLLAGALPASALISVDGGLSVAMAFLNVITLGVAAVGALLGAVCGALAGHLVDEGRTWVQAAVASGTTAAVLVLVSCWLATGFELSWSFLLPATPLVLGSAAVATWQSWSLARRQDHRSSVVGRRVGRPASSHDLDERAPRRGRPGPRWSADDGWRPRRSGPAEGRRP</sequence>
<gene>
    <name evidence="3" type="ORF">WDZ17_05400</name>
</gene>
<keyword evidence="4" id="KW-1185">Reference proteome</keyword>
<keyword evidence="2" id="KW-0472">Membrane</keyword>
<dbReference type="RefSeq" id="WP_339574111.1">
    <property type="nucleotide sequence ID" value="NZ_JBBIAA010000003.1"/>
</dbReference>
<dbReference type="Proteomes" id="UP001387100">
    <property type="component" value="Unassembled WGS sequence"/>
</dbReference>
<feature type="transmembrane region" description="Helical" evidence="2">
    <location>
        <begin position="103"/>
        <end position="123"/>
    </location>
</feature>
<dbReference type="EMBL" id="JBBIAA010000003">
    <property type="protein sequence ID" value="MEJ5944728.1"/>
    <property type="molecule type" value="Genomic_DNA"/>
</dbReference>
<comment type="caution">
    <text evidence="3">The sequence shown here is derived from an EMBL/GenBank/DDBJ whole genome shotgun (WGS) entry which is preliminary data.</text>
</comment>
<feature type="compositionally biased region" description="Low complexity" evidence="1">
    <location>
        <begin position="16"/>
        <end position="26"/>
    </location>
</feature>
<protein>
    <submittedName>
        <fullName evidence="3">Uncharacterized protein</fullName>
    </submittedName>
</protein>
<keyword evidence="2" id="KW-0812">Transmembrane</keyword>
<feature type="compositionally biased region" description="Basic and acidic residues" evidence="1">
    <location>
        <begin position="173"/>
        <end position="182"/>
    </location>
</feature>
<evidence type="ECO:0000313" key="4">
    <source>
        <dbReference type="Proteomes" id="UP001387100"/>
    </source>
</evidence>
<keyword evidence="2" id="KW-1133">Transmembrane helix</keyword>
<evidence type="ECO:0000313" key="3">
    <source>
        <dbReference type="EMBL" id="MEJ5944728.1"/>
    </source>
</evidence>
<accession>A0ABU8RI32</accession>
<feature type="region of interest" description="Disordered" evidence="1">
    <location>
        <begin position="1"/>
        <end position="27"/>
    </location>
</feature>
<name>A0ABU8RI32_9ACTN</name>
<evidence type="ECO:0000256" key="1">
    <source>
        <dbReference type="SAM" id="MobiDB-lite"/>
    </source>
</evidence>